<comment type="catalytic activity">
    <reaction evidence="12">
        <text>O-phospho-L-serine + H2O = L-serine + phosphate</text>
        <dbReference type="Rhea" id="RHEA:21208"/>
        <dbReference type="ChEBI" id="CHEBI:15377"/>
        <dbReference type="ChEBI" id="CHEBI:33384"/>
        <dbReference type="ChEBI" id="CHEBI:43474"/>
        <dbReference type="ChEBI" id="CHEBI:57524"/>
        <dbReference type="EC" id="3.1.3.3"/>
    </reaction>
</comment>
<dbReference type="InterPro" id="IPR036412">
    <property type="entry name" value="HAD-like_sf"/>
</dbReference>
<evidence type="ECO:0000256" key="10">
    <source>
        <dbReference type="ARBA" id="ARBA00023299"/>
    </source>
</evidence>
<dbReference type="NCBIfam" id="TIGR00338">
    <property type="entry name" value="serB"/>
    <property type="match status" value="1"/>
</dbReference>
<evidence type="ECO:0000313" key="16">
    <source>
        <dbReference type="Proteomes" id="UP000824083"/>
    </source>
</evidence>
<dbReference type="PANTHER" id="PTHR43344:SF2">
    <property type="entry name" value="PHOSPHOSERINE PHOSPHATASE"/>
    <property type="match status" value="1"/>
</dbReference>
<dbReference type="Proteomes" id="UP000824083">
    <property type="component" value="Unassembled WGS sequence"/>
</dbReference>
<dbReference type="Pfam" id="PF00702">
    <property type="entry name" value="Hydrolase"/>
    <property type="match status" value="1"/>
</dbReference>
<dbReference type="GO" id="GO:0006564">
    <property type="term" value="P:L-serine biosynthetic process"/>
    <property type="evidence" value="ECO:0007669"/>
    <property type="project" value="UniProtKB-KW"/>
</dbReference>
<accession>A0A9D1IJ25</accession>
<dbReference type="NCBIfam" id="TIGR01488">
    <property type="entry name" value="HAD-SF-IB"/>
    <property type="match status" value="1"/>
</dbReference>
<evidence type="ECO:0000256" key="7">
    <source>
        <dbReference type="ARBA" id="ARBA00022723"/>
    </source>
</evidence>
<dbReference type="PANTHER" id="PTHR43344">
    <property type="entry name" value="PHOSPHOSERINE PHOSPHATASE"/>
    <property type="match status" value="1"/>
</dbReference>
<proteinExistence type="inferred from homology"/>
<evidence type="ECO:0000256" key="4">
    <source>
        <dbReference type="ARBA" id="ARBA00012640"/>
    </source>
</evidence>
<feature type="active site" description="Nucleophile" evidence="14">
    <location>
        <position position="71"/>
    </location>
</feature>
<evidence type="ECO:0000313" key="15">
    <source>
        <dbReference type="EMBL" id="HIU37860.1"/>
    </source>
</evidence>
<keyword evidence="7" id="KW-0479">Metal-binding</keyword>
<keyword evidence="9" id="KW-0460">Magnesium</keyword>
<name>A0A9D1IJ25_9BURK</name>
<feature type="active site" description="Proton donor" evidence="14">
    <location>
        <position position="73"/>
    </location>
</feature>
<reference evidence="15" key="1">
    <citation type="submission" date="2020-10" db="EMBL/GenBank/DDBJ databases">
        <authorList>
            <person name="Gilroy R."/>
        </authorList>
    </citation>
    <scope>NUCLEOTIDE SEQUENCE</scope>
    <source>
        <strain evidence="15">7463</strain>
    </source>
</reference>
<dbReference type="InterPro" id="IPR050582">
    <property type="entry name" value="HAD-like_SerB"/>
</dbReference>
<comment type="pathway">
    <text evidence="2">Amino-acid biosynthesis; L-serine biosynthesis; L-serine from 3-phospho-D-glycerate: step 3/3.</text>
</comment>
<dbReference type="SFLD" id="SFLDG01137">
    <property type="entry name" value="C1.6.1:_Phosphoserine_Phosphat"/>
    <property type="match status" value="1"/>
</dbReference>
<evidence type="ECO:0000256" key="12">
    <source>
        <dbReference type="ARBA" id="ARBA00048138"/>
    </source>
</evidence>
<evidence type="ECO:0000256" key="3">
    <source>
        <dbReference type="ARBA" id="ARBA00009184"/>
    </source>
</evidence>
<evidence type="ECO:0000256" key="2">
    <source>
        <dbReference type="ARBA" id="ARBA00005135"/>
    </source>
</evidence>
<organism evidence="15 16">
    <name type="scientific">Candidatus Aphodousia faecigallinarum</name>
    <dbReference type="NCBI Taxonomy" id="2840677"/>
    <lineage>
        <taxon>Bacteria</taxon>
        <taxon>Pseudomonadati</taxon>
        <taxon>Pseudomonadota</taxon>
        <taxon>Betaproteobacteria</taxon>
        <taxon>Burkholderiales</taxon>
        <taxon>Sutterellaceae</taxon>
        <taxon>Sutterellaceae incertae sedis</taxon>
        <taxon>Candidatus Aphodousia</taxon>
    </lineage>
</organism>
<evidence type="ECO:0000256" key="14">
    <source>
        <dbReference type="PIRSR" id="PIRSR604469-1"/>
    </source>
</evidence>
<comment type="cofactor">
    <cofactor evidence="1">
        <name>Mg(2+)</name>
        <dbReference type="ChEBI" id="CHEBI:18420"/>
    </cofactor>
</comment>
<dbReference type="SFLD" id="SFLDS00003">
    <property type="entry name" value="Haloacid_Dehalogenase"/>
    <property type="match status" value="1"/>
</dbReference>
<evidence type="ECO:0000256" key="9">
    <source>
        <dbReference type="ARBA" id="ARBA00022842"/>
    </source>
</evidence>
<evidence type="ECO:0000256" key="1">
    <source>
        <dbReference type="ARBA" id="ARBA00001946"/>
    </source>
</evidence>
<reference evidence="15" key="2">
    <citation type="journal article" date="2021" name="PeerJ">
        <title>Extensive microbial diversity within the chicken gut microbiome revealed by metagenomics and culture.</title>
        <authorList>
            <person name="Gilroy R."/>
            <person name="Ravi A."/>
            <person name="Getino M."/>
            <person name="Pursley I."/>
            <person name="Horton D.L."/>
            <person name="Alikhan N.F."/>
            <person name="Baker D."/>
            <person name="Gharbi K."/>
            <person name="Hall N."/>
            <person name="Watson M."/>
            <person name="Adriaenssens E.M."/>
            <person name="Foster-Nyarko E."/>
            <person name="Jarju S."/>
            <person name="Secka A."/>
            <person name="Antonio M."/>
            <person name="Oren A."/>
            <person name="Chaudhuri R.R."/>
            <person name="La Ragione R."/>
            <person name="Hildebrand F."/>
            <person name="Pallen M.J."/>
        </authorList>
    </citation>
    <scope>NUCLEOTIDE SEQUENCE</scope>
    <source>
        <strain evidence="15">7463</strain>
    </source>
</reference>
<dbReference type="AlphaFoldDB" id="A0A9D1IJ25"/>
<dbReference type="SFLD" id="SFLDF00029">
    <property type="entry name" value="phosphoserine_phosphatase"/>
    <property type="match status" value="1"/>
</dbReference>
<dbReference type="InterPro" id="IPR004469">
    <property type="entry name" value="PSP"/>
</dbReference>
<evidence type="ECO:0000256" key="8">
    <source>
        <dbReference type="ARBA" id="ARBA00022801"/>
    </source>
</evidence>
<evidence type="ECO:0000256" key="6">
    <source>
        <dbReference type="ARBA" id="ARBA00022605"/>
    </source>
</evidence>
<dbReference type="EMBL" id="DVMY01000097">
    <property type="protein sequence ID" value="HIU37860.1"/>
    <property type="molecule type" value="Genomic_DNA"/>
</dbReference>
<dbReference type="EC" id="3.1.3.3" evidence="4"/>
<dbReference type="SUPFAM" id="SSF56784">
    <property type="entry name" value="HAD-like"/>
    <property type="match status" value="1"/>
</dbReference>
<dbReference type="InterPro" id="IPR023214">
    <property type="entry name" value="HAD_sf"/>
</dbReference>
<keyword evidence="6" id="KW-0028">Amino-acid biosynthesis</keyword>
<keyword evidence="8 15" id="KW-0378">Hydrolase</keyword>
<evidence type="ECO:0000256" key="11">
    <source>
        <dbReference type="ARBA" id="ARBA00031693"/>
    </source>
</evidence>
<comment type="similarity">
    <text evidence="3">Belongs to the HAD-like hydrolase superfamily. SerB family.</text>
</comment>
<protein>
    <recommendedName>
        <fullName evidence="5">Phosphoserine phosphatase</fullName>
        <ecNumber evidence="4">3.1.3.3</ecNumber>
    </recommendedName>
    <alternativeName>
        <fullName evidence="11">O-phosphoserine phosphohydrolase</fullName>
    </alternativeName>
</protein>
<gene>
    <name evidence="15" type="primary">serB</name>
    <name evidence="15" type="ORF">IAC56_06270</name>
</gene>
<dbReference type="Gene3D" id="3.40.50.1000">
    <property type="entry name" value="HAD superfamily/HAD-like"/>
    <property type="match status" value="1"/>
</dbReference>
<keyword evidence="10" id="KW-0718">Serine biosynthesis</keyword>
<comment type="catalytic activity">
    <reaction evidence="13">
        <text>O-phospho-D-serine + H2O = D-serine + phosphate</text>
        <dbReference type="Rhea" id="RHEA:24873"/>
        <dbReference type="ChEBI" id="CHEBI:15377"/>
        <dbReference type="ChEBI" id="CHEBI:35247"/>
        <dbReference type="ChEBI" id="CHEBI:43474"/>
        <dbReference type="ChEBI" id="CHEBI:58680"/>
        <dbReference type="EC" id="3.1.3.3"/>
    </reaction>
</comment>
<evidence type="ECO:0000256" key="13">
    <source>
        <dbReference type="ARBA" id="ARBA00048523"/>
    </source>
</evidence>
<dbReference type="GO" id="GO:0005737">
    <property type="term" value="C:cytoplasm"/>
    <property type="evidence" value="ECO:0007669"/>
    <property type="project" value="TreeGrafter"/>
</dbReference>
<dbReference type="SFLD" id="SFLDG01136">
    <property type="entry name" value="C1.6:_Phosphoserine_Phosphatas"/>
    <property type="match status" value="1"/>
</dbReference>
<dbReference type="GO" id="GO:0036424">
    <property type="term" value="F:L-phosphoserine phosphatase activity"/>
    <property type="evidence" value="ECO:0007669"/>
    <property type="project" value="InterPro"/>
</dbReference>
<comment type="caution">
    <text evidence="15">The sequence shown here is derived from an EMBL/GenBank/DDBJ whole genome shotgun (WGS) entry which is preliminary data.</text>
</comment>
<dbReference type="GO" id="GO:0000287">
    <property type="term" value="F:magnesium ion binding"/>
    <property type="evidence" value="ECO:0007669"/>
    <property type="project" value="TreeGrafter"/>
</dbReference>
<sequence length="284" mass="30618">MDIIIQGTGADVFAEKLALRNIWIKSNAVRINGADDILTQELMDQAAKQGFDVNCVPDALSIKDFGLLALDMDSTLIELECIDDIAWQCGVGEEVARMTEIAMQGHMPFAEYLRERVKLFKDHPAHYVDVTATHAKLIPGAVELIDFAKAHGLKTYILSGGFDTIAKVVCEKLGMTGYLCNRLIAKDGKLTGETTGPGGGEILDAAGKRRALDMLCMLYGLHHSQAIAGGDGANDLEMIKTAGLGFAFHGKPIVAASAPYRVNHGGLDVVINFFVEAWADAKKL</sequence>
<evidence type="ECO:0000256" key="5">
    <source>
        <dbReference type="ARBA" id="ARBA00015196"/>
    </source>
</evidence>